<keyword evidence="8" id="KW-1185">Reference proteome</keyword>
<proteinExistence type="predicted"/>
<dbReference type="PATRIC" id="fig|1125718.3.peg.2536"/>
<evidence type="ECO:0000313" key="7">
    <source>
        <dbReference type="EMBL" id="EJF37976.1"/>
    </source>
</evidence>
<feature type="region of interest" description="Disordered" evidence="5">
    <location>
        <begin position="1"/>
        <end position="67"/>
    </location>
</feature>
<dbReference type="AlphaFoldDB" id="J0WND8"/>
<protein>
    <submittedName>
        <fullName evidence="7">OmpA family protein</fullName>
    </submittedName>
</protein>
<dbReference type="EMBL" id="AKFT01000196">
    <property type="protein sequence ID" value="EJF37976.1"/>
    <property type="molecule type" value="Genomic_DNA"/>
</dbReference>
<feature type="compositionally biased region" description="Low complexity" evidence="5">
    <location>
        <begin position="469"/>
        <end position="486"/>
    </location>
</feature>
<dbReference type="InterPro" id="IPR036737">
    <property type="entry name" value="OmpA-like_sf"/>
</dbReference>
<dbReference type="Gene3D" id="3.30.1330.60">
    <property type="entry name" value="OmpA-like domain"/>
    <property type="match status" value="1"/>
</dbReference>
<sequence length="654" mass="66583">MGTDGSVPIENAGPTGYGRGVPPVHPPQKSLPHREETTMHRTSRPLNLTTPARPPRPPVPRSTAPGRRSFLTLTALTALTAAGASLAAGCGRSSDSGENGAPTDGASATSAASAGATNNGTAGWQDLDGHLLGHHATIRVSPLVRASDTATALVLEITRATDDAAPADIEDSGSLPTDDAEESPASDDAQDGQGSPDSTDDPGADSGTDPDTAYATPSLSAPARGSGADGVRLIDTAGAGRVWTAGSASGGALEFKRGETITSTVVFGPVDIDEVIVFVPQSGFATVSVIGRDQAAGAGISSQALDEADEIIQDGGPGEDAAVAPLERYTQAPDNSAGTRTSDKDVTVTLSSDVTFDSDSAALSDKADGQLQIVAEQLAQYPDGGSLDIVGHTDDVADDAHNQKLSEDRAQAVRDRLAELADLGSWPDSVTGKGETEPAIDDTTDEARAANRRVVITITPTSGTTAKQPGTTGTATPSAPPTSGTGLPEAKGPVGTGPDGVTVKGPEDYGGQITVTLDHITRNGGLLLGQLIVTTGPGGTGDTTLTGWLNDPAQVHASSRGESGGVSAVGITNGLTLLADGQRVYTADYILPGGDWHRPLTELYAYEDLKENVTTTICVVWPDTGQDTVTLDHPGGRFDDGYAFRLSDIPVITA</sequence>
<evidence type="ECO:0000256" key="5">
    <source>
        <dbReference type="SAM" id="MobiDB-lite"/>
    </source>
</evidence>
<dbReference type="InterPro" id="IPR006665">
    <property type="entry name" value="OmpA-like"/>
</dbReference>
<name>J0WND8_9ACTO</name>
<evidence type="ECO:0000256" key="4">
    <source>
        <dbReference type="PROSITE-ProRule" id="PRU00473"/>
    </source>
</evidence>
<dbReference type="CDD" id="cd07185">
    <property type="entry name" value="OmpA_C-like"/>
    <property type="match status" value="1"/>
</dbReference>
<feature type="compositionally biased region" description="Acidic residues" evidence="5">
    <location>
        <begin position="178"/>
        <end position="190"/>
    </location>
</feature>
<evidence type="ECO:0000313" key="8">
    <source>
        <dbReference type="Proteomes" id="UP000002941"/>
    </source>
</evidence>
<dbReference type="PANTHER" id="PTHR30329:SF21">
    <property type="entry name" value="LIPOPROTEIN YIAD-RELATED"/>
    <property type="match status" value="1"/>
</dbReference>
<dbReference type="Pfam" id="PF00691">
    <property type="entry name" value="OmpA"/>
    <property type="match status" value="1"/>
</dbReference>
<evidence type="ECO:0000259" key="6">
    <source>
        <dbReference type="PROSITE" id="PS51123"/>
    </source>
</evidence>
<dbReference type="InterPro" id="IPR006664">
    <property type="entry name" value="OMP_bac"/>
</dbReference>
<evidence type="ECO:0000256" key="1">
    <source>
        <dbReference type="ARBA" id="ARBA00004442"/>
    </source>
</evidence>
<feature type="region of interest" description="Disordered" evidence="5">
    <location>
        <begin position="88"/>
        <end position="117"/>
    </location>
</feature>
<dbReference type="eggNOG" id="COG2885">
    <property type="taxonomic scope" value="Bacteria"/>
</dbReference>
<dbReference type="InterPro" id="IPR050330">
    <property type="entry name" value="Bact_OuterMem_StrucFunc"/>
</dbReference>
<feature type="compositionally biased region" description="Low complexity" evidence="5">
    <location>
        <begin position="105"/>
        <end position="117"/>
    </location>
</feature>
<accession>J0WND8</accession>
<feature type="region of interest" description="Disordered" evidence="5">
    <location>
        <begin position="164"/>
        <end position="228"/>
    </location>
</feature>
<dbReference type="Proteomes" id="UP000002941">
    <property type="component" value="Unassembled WGS sequence"/>
</dbReference>
<dbReference type="GO" id="GO:0009279">
    <property type="term" value="C:cell outer membrane"/>
    <property type="evidence" value="ECO:0007669"/>
    <property type="project" value="UniProtKB-SubCell"/>
</dbReference>
<dbReference type="PANTHER" id="PTHR30329">
    <property type="entry name" value="STATOR ELEMENT OF FLAGELLAR MOTOR COMPLEX"/>
    <property type="match status" value="1"/>
</dbReference>
<keyword evidence="2 4" id="KW-0472">Membrane</keyword>
<keyword evidence="3" id="KW-0998">Cell outer membrane</keyword>
<dbReference type="PRINTS" id="PR01021">
    <property type="entry name" value="OMPADOMAIN"/>
</dbReference>
<feature type="domain" description="OmpA-like" evidence="6">
    <location>
        <begin position="343"/>
        <end position="462"/>
    </location>
</feature>
<organism evidence="7 8">
    <name type="scientific">Actinomyces massiliensis F0489</name>
    <dbReference type="NCBI Taxonomy" id="1125718"/>
    <lineage>
        <taxon>Bacteria</taxon>
        <taxon>Bacillati</taxon>
        <taxon>Actinomycetota</taxon>
        <taxon>Actinomycetes</taxon>
        <taxon>Actinomycetales</taxon>
        <taxon>Actinomycetaceae</taxon>
        <taxon>Actinomyces</taxon>
    </lineage>
</organism>
<evidence type="ECO:0000256" key="3">
    <source>
        <dbReference type="ARBA" id="ARBA00023237"/>
    </source>
</evidence>
<feature type="compositionally biased region" description="Polar residues" evidence="5">
    <location>
        <begin position="458"/>
        <end position="468"/>
    </location>
</feature>
<comment type="subcellular location">
    <subcellularLocation>
        <location evidence="1">Cell outer membrane</location>
    </subcellularLocation>
</comment>
<dbReference type="PROSITE" id="PS51123">
    <property type="entry name" value="OMPA_2"/>
    <property type="match status" value="1"/>
</dbReference>
<comment type="caution">
    <text evidence="7">The sequence shown here is derived from an EMBL/GenBank/DDBJ whole genome shotgun (WGS) entry which is preliminary data.</text>
</comment>
<gene>
    <name evidence="7" type="ORF">HMPREF1318_1615</name>
</gene>
<reference evidence="7 8" key="1">
    <citation type="submission" date="2012-05" db="EMBL/GenBank/DDBJ databases">
        <authorList>
            <person name="Harkins D.M."/>
            <person name="Madupu R."/>
            <person name="Durkin A.S."/>
            <person name="Torralba M."/>
            <person name="Methe B."/>
            <person name="Sutton G.G."/>
            <person name="Nelson K.E."/>
        </authorList>
    </citation>
    <scope>NUCLEOTIDE SEQUENCE [LARGE SCALE GENOMIC DNA]</scope>
    <source>
        <strain evidence="7 8">F0489</strain>
    </source>
</reference>
<feature type="region of interest" description="Disordered" evidence="5">
    <location>
        <begin position="424"/>
        <end position="507"/>
    </location>
</feature>
<evidence type="ECO:0000256" key="2">
    <source>
        <dbReference type="ARBA" id="ARBA00023136"/>
    </source>
</evidence>
<dbReference type="SUPFAM" id="SSF103088">
    <property type="entry name" value="OmpA-like"/>
    <property type="match status" value="1"/>
</dbReference>